<feature type="chain" id="PRO_5001729462" evidence="2">
    <location>
        <begin position="19"/>
        <end position="902"/>
    </location>
</feature>
<evidence type="ECO:0000313" key="3">
    <source>
        <dbReference type="EMBL" id="CDW82634.1"/>
    </source>
</evidence>
<feature type="compositionally biased region" description="Basic residues" evidence="1">
    <location>
        <begin position="458"/>
        <end position="469"/>
    </location>
</feature>
<dbReference type="EMBL" id="CCKQ01011095">
    <property type="protein sequence ID" value="CDW82634.1"/>
    <property type="molecule type" value="Genomic_DNA"/>
</dbReference>
<dbReference type="AlphaFoldDB" id="A0A078AKB2"/>
<protein>
    <submittedName>
        <fullName evidence="3">Uncharacterized protein</fullName>
    </submittedName>
</protein>
<feature type="region of interest" description="Disordered" evidence="1">
    <location>
        <begin position="372"/>
        <end position="392"/>
    </location>
</feature>
<organism evidence="3 4">
    <name type="scientific">Stylonychia lemnae</name>
    <name type="common">Ciliate</name>
    <dbReference type="NCBI Taxonomy" id="5949"/>
    <lineage>
        <taxon>Eukaryota</taxon>
        <taxon>Sar</taxon>
        <taxon>Alveolata</taxon>
        <taxon>Ciliophora</taxon>
        <taxon>Intramacronucleata</taxon>
        <taxon>Spirotrichea</taxon>
        <taxon>Stichotrichia</taxon>
        <taxon>Sporadotrichida</taxon>
        <taxon>Oxytrichidae</taxon>
        <taxon>Stylonychinae</taxon>
        <taxon>Stylonychia</taxon>
    </lineage>
</organism>
<accession>A0A078AKB2</accession>
<keyword evidence="2" id="KW-0732">Signal</keyword>
<gene>
    <name evidence="3" type="primary">Contig12146.g12982</name>
    <name evidence="3" type="ORF">STYLEM_11667</name>
</gene>
<dbReference type="OrthoDB" id="306102at2759"/>
<dbReference type="InParanoid" id="A0A078AKB2"/>
<keyword evidence="4" id="KW-1185">Reference proteome</keyword>
<proteinExistence type="predicted"/>
<dbReference type="Proteomes" id="UP000039865">
    <property type="component" value="Unassembled WGS sequence"/>
</dbReference>
<feature type="region of interest" description="Disordered" evidence="1">
    <location>
        <begin position="426"/>
        <end position="481"/>
    </location>
</feature>
<feature type="signal peptide" evidence="2">
    <location>
        <begin position="1"/>
        <end position="18"/>
    </location>
</feature>
<reference evidence="3 4" key="1">
    <citation type="submission" date="2014-06" db="EMBL/GenBank/DDBJ databases">
        <authorList>
            <person name="Swart Estienne"/>
        </authorList>
    </citation>
    <scope>NUCLEOTIDE SEQUENCE [LARGE SCALE GENOMIC DNA]</scope>
    <source>
        <strain evidence="3 4">130c</strain>
    </source>
</reference>
<sequence>MCQIKMALMVFINYPILCLTLGIRNPIELDLYALETSSRKMINDLIHPVLSKMNEDREVIVQAKMRQRLIEERLTSMEYVLSLNEAKPKIFEDIHDGLAAIRADLRFTEQSILQKVETMGMKVDKSQETVDECKHMTNFLLQKAESFDHMISQQRENTIRLEEKLALECTDLKNFMEERFKEIREDQKKTDLVVIRNQMKVREFSEIIDRVEGYQRELNRQNGELKKLVFEVQERKLDADKFDQQINEVTEMVRTNKYAVQDNFRSLMLTDNYIEKYQPFFIQAMINESISQVVKKEKMNKLKEFEHNKYREWHKQVLNDTGMPNLQKRVYMMPGSQPIANHNKDFIPEMGEKIISLEWFLGRTNDPFIKEASVESKSSPSSKSSTSHEVLQLQKISKRSSILEAGKNSTLVDHAINVSQQLNQSQNNSIMRMKRGSQVDVSRPVSNAYHGSNYRSPNRTRSHSSHNRRMTAMQDSQVKTGERGLEKFKDDYLMGIEDLEPEFANQIREDHVSLVITMQDIERIKKDLEMQQFKTLLLIREEIQKFKDEIKSCLNEHLAFIQEIHTDIEKDKINRADQMSELKLQIKNCENKVGITNSNEQKKPKIIDARERMNTEILENIYDAMKLQNILNHEFFKQILQINTNLGSFFFPMMKDGNLSFGFEPQIASQNIRPKTGSSQHKRVHQITIKKFTNNIENSTNEMGTSVYNLNNMIQQESEQHEINTQINHPTPPLGFLSPKSSSDNISNEKKIDCHQIIQIIDSLIKGCDNPNIEKIANKIKRNQNNLIKQDRASRQSKAPLSFSDFTASPDAQTALSSNQNRFGKGNYNESEKALKESLRIGGVKKNERLNSTMVYYSQIQKERLESPKVSNQNITLKRNLNLFQRSGGMGSGGIIRRENIQ</sequence>
<evidence type="ECO:0000256" key="1">
    <source>
        <dbReference type="SAM" id="MobiDB-lite"/>
    </source>
</evidence>
<evidence type="ECO:0000313" key="4">
    <source>
        <dbReference type="Proteomes" id="UP000039865"/>
    </source>
</evidence>
<feature type="compositionally biased region" description="Low complexity" evidence="1">
    <location>
        <begin position="375"/>
        <end position="389"/>
    </location>
</feature>
<evidence type="ECO:0000256" key="2">
    <source>
        <dbReference type="SAM" id="SignalP"/>
    </source>
</evidence>
<name>A0A078AKB2_STYLE</name>